<dbReference type="EMBL" id="PGCJ01000049">
    <property type="protein sequence ID" value="PLW54197.1"/>
    <property type="molecule type" value="Genomic_DNA"/>
</dbReference>
<evidence type="ECO:0000256" key="1">
    <source>
        <dbReference type="SAM" id="MobiDB-lite"/>
    </source>
</evidence>
<protein>
    <submittedName>
        <fullName evidence="2">Uncharacterized protein</fullName>
    </submittedName>
</protein>
<reference evidence="2 4" key="1">
    <citation type="submission" date="2017-11" db="EMBL/GenBank/DDBJ databases">
        <title>De novo assembly and phasing of dikaryotic genomes from two isolates of Puccinia coronata f. sp. avenae, the causal agent of oat crown rust.</title>
        <authorList>
            <person name="Miller M.E."/>
            <person name="Zhang Y."/>
            <person name="Omidvar V."/>
            <person name="Sperschneider J."/>
            <person name="Schwessinger B."/>
            <person name="Raley C."/>
            <person name="Palmer J.M."/>
            <person name="Garnica D."/>
            <person name="Upadhyaya N."/>
            <person name="Rathjen J."/>
            <person name="Taylor J.M."/>
            <person name="Park R.F."/>
            <person name="Dodds P.N."/>
            <person name="Hirsch C.D."/>
            <person name="Kianian S.F."/>
            <person name="Figueroa M."/>
        </authorList>
    </citation>
    <scope>NUCLEOTIDE SEQUENCE [LARGE SCALE GENOMIC DNA]</scope>
    <source>
        <strain evidence="2">12NC29</strain>
    </source>
</reference>
<accession>A0A2N5T1H4</accession>
<evidence type="ECO:0000313" key="4">
    <source>
        <dbReference type="Proteomes" id="UP000235388"/>
    </source>
</evidence>
<evidence type="ECO:0000313" key="2">
    <source>
        <dbReference type="EMBL" id="PLW19339.1"/>
    </source>
</evidence>
<proteinExistence type="predicted"/>
<dbReference type="EMBL" id="PGCJ01000814">
    <property type="protein sequence ID" value="PLW19339.1"/>
    <property type="molecule type" value="Genomic_DNA"/>
</dbReference>
<dbReference type="AlphaFoldDB" id="A0A2N5T1H4"/>
<keyword evidence="4" id="KW-1185">Reference proteome</keyword>
<sequence>MSCVLVLLLPIVSKRHRMPRTQLTGTTSSNLLEGSRFKQITRCEVVPELAGVSAVTVKSRTNTSKTFDNLLSWSHHLNMSWLSLLYLQITFFYFIRAIPMPAESFLPSTSDVNSEVDAGLFDDLDLNWWDLYNRSLRENGMSNWAHEFDSDSLAFVDYPNIGHPFLDDFNHHSDTSTHIPGLGMDRLMGKQATSSASNQEATFHHQLDFGEPAATKALPGPTEKEVLHPASGTEKLPQGNNGYSSPFQIYIQPEHYEKHGRRNAAGAEFKYFGTTDTIYHLHRHAMHTCLETRNAEELKASQQFDATVSKKLEDLATHLALLPRAPEVSVEQASEALLRSDPHHSTITSASMPANPRSLAVRLLLEDFKSKKMSYPFVRKIRLVGYNLNIFHIWFDRKKVDQEILGTTEGVHEELLDWLAHLIFTHPEDQDLPQINQVHKKPKLSDPTHFCDTTAQKVLSRFLTDPTPRMGRFMAAPVALDLLQIWYQIKSFKLGRPILNCEEFKTVLQQQKVIKVY</sequence>
<gene>
    <name evidence="3" type="ORF">PCANC_04526</name>
    <name evidence="2" type="ORF">PCANC_09110</name>
</gene>
<name>A0A2N5T1H4_9BASI</name>
<dbReference type="Proteomes" id="UP000235388">
    <property type="component" value="Unassembled WGS sequence"/>
</dbReference>
<comment type="caution">
    <text evidence="2">The sequence shown here is derived from an EMBL/GenBank/DDBJ whole genome shotgun (WGS) entry which is preliminary data.</text>
</comment>
<evidence type="ECO:0000313" key="3">
    <source>
        <dbReference type="EMBL" id="PLW54197.1"/>
    </source>
</evidence>
<feature type="region of interest" description="Disordered" evidence="1">
    <location>
        <begin position="212"/>
        <end position="244"/>
    </location>
</feature>
<organism evidence="2 4">
    <name type="scientific">Puccinia coronata f. sp. avenae</name>
    <dbReference type="NCBI Taxonomy" id="200324"/>
    <lineage>
        <taxon>Eukaryota</taxon>
        <taxon>Fungi</taxon>
        <taxon>Dikarya</taxon>
        <taxon>Basidiomycota</taxon>
        <taxon>Pucciniomycotina</taxon>
        <taxon>Pucciniomycetes</taxon>
        <taxon>Pucciniales</taxon>
        <taxon>Pucciniaceae</taxon>
        <taxon>Puccinia</taxon>
    </lineage>
</organism>